<evidence type="ECO:0000256" key="8">
    <source>
        <dbReference type="RuleBase" id="RU367155"/>
    </source>
</evidence>
<keyword evidence="4" id="KW-0010">Activator</keyword>
<accession>A0A6G1DA39</accession>
<dbReference type="SMART" id="SM00521">
    <property type="entry name" value="CBF"/>
    <property type="match status" value="1"/>
</dbReference>
<keyword evidence="3 8" id="KW-0238">DNA-binding</keyword>
<comment type="function">
    <text evidence="8">Component of the sequence-specific heterotrimeric transcription factor (NF-Y) which specifically recognizes a 5'-CCAAT-3' box motif found in the promoters of its target genes.</text>
</comment>
<evidence type="ECO:0000256" key="9">
    <source>
        <dbReference type="SAM" id="MobiDB-lite"/>
    </source>
</evidence>
<comment type="subunit">
    <text evidence="7">Heterotrimeric transcription factor composed of three components, NF-YA, NF-YB and NF-YC. NF-YB and NF-YC must interact and dimerize for NF-YA association and DNA binding.</text>
</comment>
<dbReference type="PROSITE" id="PS00686">
    <property type="entry name" value="NFYA_HAP2_1"/>
    <property type="match status" value="1"/>
</dbReference>
<dbReference type="EMBL" id="SPHZ02000007">
    <property type="protein sequence ID" value="KAF0909625.1"/>
    <property type="molecule type" value="Genomic_DNA"/>
</dbReference>
<dbReference type="PANTHER" id="PTHR12632">
    <property type="entry name" value="TRANSCRIPTION FACTOR NF-Y ALPHA-RELATED"/>
    <property type="match status" value="1"/>
</dbReference>
<protein>
    <recommendedName>
        <fullName evidence="8">Nuclear transcription factor Y subunit</fullName>
    </recommendedName>
</protein>
<keyword evidence="2 8" id="KW-0805">Transcription regulation</keyword>
<evidence type="ECO:0000256" key="7">
    <source>
        <dbReference type="ARBA" id="ARBA00025911"/>
    </source>
</evidence>
<name>A0A6G1DA39_9ORYZ</name>
<comment type="caution">
    <text evidence="10">The sequence shown here is derived from an EMBL/GenBank/DDBJ whole genome shotgun (WGS) entry which is preliminary data.</text>
</comment>
<sequence>MRAFEEVKAPLLFAGHYNDDGHQKQDQGKTKSVHPQQNGTANSRVPLPVEPAAEEPIFVNAKQYHAILRRRQIRAKLEAQNKLVKGRKGETLD</sequence>
<keyword evidence="11" id="KW-1185">Reference proteome</keyword>
<evidence type="ECO:0000256" key="3">
    <source>
        <dbReference type="ARBA" id="ARBA00023125"/>
    </source>
</evidence>
<dbReference type="GO" id="GO:0003677">
    <property type="term" value="F:DNA binding"/>
    <property type="evidence" value="ECO:0007669"/>
    <property type="project" value="UniProtKB-KW"/>
</dbReference>
<evidence type="ECO:0000256" key="2">
    <source>
        <dbReference type="ARBA" id="ARBA00023015"/>
    </source>
</evidence>
<evidence type="ECO:0000256" key="5">
    <source>
        <dbReference type="ARBA" id="ARBA00023163"/>
    </source>
</evidence>
<comment type="similarity">
    <text evidence="8">Belongs to the NFYA/HAP2 subunit family.</text>
</comment>
<evidence type="ECO:0000256" key="1">
    <source>
        <dbReference type="ARBA" id="ARBA00004123"/>
    </source>
</evidence>
<dbReference type="Proteomes" id="UP000479710">
    <property type="component" value="Unassembled WGS sequence"/>
</dbReference>
<dbReference type="OrthoDB" id="1097733at2759"/>
<dbReference type="InterPro" id="IPR018362">
    <property type="entry name" value="CCAAT-binding_factor_CS"/>
</dbReference>
<dbReference type="InterPro" id="IPR001289">
    <property type="entry name" value="NFYA"/>
</dbReference>
<dbReference type="GO" id="GO:0016602">
    <property type="term" value="C:CCAAT-binding factor complex"/>
    <property type="evidence" value="ECO:0007669"/>
    <property type="project" value="InterPro"/>
</dbReference>
<gene>
    <name evidence="10" type="ORF">E2562_039348</name>
</gene>
<evidence type="ECO:0000313" key="10">
    <source>
        <dbReference type="EMBL" id="KAF0909625.1"/>
    </source>
</evidence>
<feature type="compositionally biased region" description="Basic and acidic residues" evidence="9">
    <location>
        <begin position="17"/>
        <end position="29"/>
    </location>
</feature>
<feature type="region of interest" description="Disordered" evidence="9">
    <location>
        <begin position="14"/>
        <end position="48"/>
    </location>
</feature>
<proteinExistence type="inferred from homology"/>
<keyword evidence="5 8" id="KW-0804">Transcription</keyword>
<evidence type="ECO:0000256" key="4">
    <source>
        <dbReference type="ARBA" id="ARBA00023159"/>
    </source>
</evidence>
<evidence type="ECO:0000313" key="11">
    <source>
        <dbReference type="Proteomes" id="UP000479710"/>
    </source>
</evidence>
<evidence type="ECO:0000256" key="6">
    <source>
        <dbReference type="ARBA" id="ARBA00023242"/>
    </source>
</evidence>
<comment type="subcellular location">
    <subcellularLocation>
        <location evidence="1 8">Nucleus</location>
    </subcellularLocation>
</comment>
<feature type="compositionally biased region" description="Polar residues" evidence="9">
    <location>
        <begin position="33"/>
        <end position="43"/>
    </location>
</feature>
<dbReference type="Gene3D" id="6.10.250.2430">
    <property type="match status" value="1"/>
</dbReference>
<dbReference type="PROSITE" id="PS51152">
    <property type="entry name" value="NFYA_HAP2_2"/>
    <property type="match status" value="1"/>
</dbReference>
<reference evidence="10 11" key="1">
    <citation type="submission" date="2019-11" db="EMBL/GenBank/DDBJ databases">
        <title>Whole genome sequence of Oryza granulata.</title>
        <authorList>
            <person name="Li W."/>
        </authorList>
    </citation>
    <scope>NUCLEOTIDE SEQUENCE [LARGE SCALE GENOMIC DNA]</scope>
    <source>
        <strain evidence="11">cv. Menghai</strain>
        <tissue evidence="10">Leaf</tissue>
    </source>
</reference>
<dbReference type="Pfam" id="PF02045">
    <property type="entry name" value="CBFB_NFYA"/>
    <property type="match status" value="1"/>
</dbReference>
<dbReference type="AlphaFoldDB" id="A0A6G1DA39"/>
<dbReference type="GO" id="GO:0003700">
    <property type="term" value="F:DNA-binding transcription factor activity"/>
    <property type="evidence" value="ECO:0007669"/>
    <property type="project" value="UniProtKB-UniRule"/>
</dbReference>
<organism evidence="10 11">
    <name type="scientific">Oryza meyeriana var. granulata</name>
    <dbReference type="NCBI Taxonomy" id="110450"/>
    <lineage>
        <taxon>Eukaryota</taxon>
        <taxon>Viridiplantae</taxon>
        <taxon>Streptophyta</taxon>
        <taxon>Embryophyta</taxon>
        <taxon>Tracheophyta</taxon>
        <taxon>Spermatophyta</taxon>
        <taxon>Magnoliopsida</taxon>
        <taxon>Liliopsida</taxon>
        <taxon>Poales</taxon>
        <taxon>Poaceae</taxon>
        <taxon>BOP clade</taxon>
        <taxon>Oryzoideae</taxon>
        <taxon>Oryzeae</taxon>
        <taxon>Oryzinae</taxon>
        <taxon>Oryza</taxon>
        <taxon>Oryza meyeriana</taxon>
    </lineage>
</organism>
<keyword evidence="6 8" id="KW-0539">Nucleus</keyword>